<evidence type="ECO:0000256" key="17">
    <source>
        <dbReference type="ARBA" id="ARBA00023040"/>
    </source>
</evidence>
<evidence type="ECO:0000256" key="20">
    <source>
        <dbReference type="ARBA" id="ARBA00023170"/>
    </source>
</evidence>
<dbReference type="CDD" id="cd00610">
    <property type="entry name" value="OAT_like"/>
    <property type="match status" value="1"/>
</dbReference>
<dbReference type="Gene3D" id="3.40.640.10">
    <property type="entry name" value="Type I PLP-dependent aspartate aminotransferase-like (Major domain)"/>
    <property type="match status" value="1"/>
</dbReference>
<protein>
    <recommendedName>
        <fullName evidence="8">ornithine aminotransferase</fullName>
        <ecNumber evidence="8">2.6.1.13</ecNumber>
    </recommendedName>
    <alternativeName>
        <fullName evidence="23">Ornithine--oxo-acid aminotransferase</fullName>
    </alternativeName>
</protein>
<dbReference type="SUPFAM" id="SSF53383">
    <property type="entry name" value="PLP-dependent transferases"/>
    <property type="match status" value="1"/>
</dbReference>
<dbReference type="PROSITE" id="PS00600">
    <property type="entry name" value="AA_TRANSFER_CLASS_3"/>
    <property type="match status" value="1"/>
</dbReference>
<evidence type="ECO:0000256" key="1">
    <source>
        <dbReference type="ARBA" id="ARBA00001933"/>
    </source>
</evidence>
<evidence type="ECO:0000256" key="10">
    <source>
        <dbReference type="ARBA" id="ARBA00022614"/>
    </source>
</evidence>
<dbReference type="InterPro" id="IPR057244">
    <property type="entry name" value="GAIN_B"/>
</dbReference>
<organism evidence="30 31">
    <name type="scientific">Aquatica leii</name>
    <dbReference type="NCBI Taxonomy" id="1421715"/>
    <lineage>
        <taxon>Eukaryota</taxon>
        <taxon>Metazoa</taxon>
        <taxon>Ecdysozoa</taxon>
        <taxon>Arthropoda</taxon>
        <taxon>Hexapoda</taxon>
        <taxon>Insecta</taxon>
        <taxon>Pterygota</taxon>
        <taxon>Neoptera</taxon>
        <taxon>Endopterygota</taxon>
        <taxon>Coleoptera</taxon>
        <taxon>Polyphaga</taxon>
        <taxon>Elateriformia</taxon>
        <taxon>Elateroidea</taxon>
        <taxon>Lampyridae</taxon>
        <taxon>Luciolinae</taxon>
        <taxon>Aquatica</taxon>
    </lineage>
</organism>
<dbReference type="SUPFAM" id="SSF52058">
    <property type="entry name" value="L domain-like"/>
    <property type="match status" value="1"/>
</dbReference>
<evidence type="ECO:0000313" key="30">
    <source>
        <dbReference type="EMBL" id="KAK4882949.1"/>
    </source>
</evidence>
<dbReference type="Pfam" id="PF00202">
    <property type="entry name" value="Aminotran_3"/>
    <property type="match status" value="1"/>
</dbReference>
<dbReference type="PROSITE" id="PS50261">
    <property type="entry name" value="G_PROTEIN_RECEP_F2_4"/>
    <property type="match status" value="1"/>
</dbReference>
<evidence type="ECO:0000256" key="14">
    <source>
        <dbReference type="ARBA" id="ARBA00022737"/>
    </source>
</evidence>
<dbReference type="InterPro" id="IPR036445">
    <property type="entry name" value="GPCR_2_extracell_dom_sf"/>
</dbReference>
<evidence type="ECO:0000256" key="5">
    <source>
        <dbReference type="ARBA" id="ARBA00007343"/>
    </source>
</evidence>
<keyword evidence="9" id="KW-0032">Aminotransferase</keyword>
<comment type="caution">
    <text evidence="30">The sequence shown here is derived from an EMBL/GenBank/DDBJ whole genome shotgun (WGS) entry which is preliminary data.</text>
</comment>
<feature type="transmembrane region" description="Helical" evidence="25">
    <location>
        <begin position="1129"/>
        <end position="1153"/>
    </location>
</feature>
<comment type="pathway">
    <text evidence="4">Amino-acid biosynthesis; L-proline biosynthesis; L-glutamate 5-semialdehyde from L-ornithine: step 1/1.</text>
</comment>
<evidence type="ECO:0000256" key="18">
    <source>
        <dbReference type="ARBA" id="ARBA00023136"/>
    </source>
</evidence>
<dbReference type="InterPro" id="IPR000832">
    <property type="entry name" value="GPCR_2_secretin-like"/>
</dbReference>
<dbReference type="SMART" id="SM00409">
    <property type="entry name" value="IG"/>
    <property type="match status" value="1"/>
</dbReference>
<keyword evidence="14" id="KW-0677">Repeat</keyword>
<dbReference type="GO" id="GO:0005886">
    <property type="term" value="C:plasma membrane"/>
    <property type="evidence" value="ECO:0007669"/>
    <property type="project" value="TreeGrafter"/>
</dbReference>
<evidence type="ECO:0000256" key="4">
    <source>
        <dbReference type="ARBA" id="ARBA00004998"/>
    </source>
</evidence>
<comment type="cofactor">
    <cofactor evidence="1">
        <name>pyridoxal 5'-phosphate</name>
        <dbReference type="ChEBI" id="CHEBI:597326"/>
    </cofactor>
</comment>
<comment type="similarity">
    <text evidence="6">Belongs to the class-III pyridoxal-phosphate-dependent aminotransferase family.</text>
</comment>
<evidence type="ECO:0000256" key="3">
    <source>
        <dbReference type="ARBA" id="ARBA00004305"/>
    </source>
</evidence>
<feature type="transmembrane region" description="Helical" evidence="25">
    <location>
        <begin position="1165"/>
        <end position="1186"/>
    </location>
</feature>
<dbReference type="PROSITE" id="PS51450">
    <property type="entry name" value="LRR"/>
    <property type="match status" value="1"/>
</dbReference>
<dbReference type="FunFam" id="3.90.1150.10:FF:000152">
    <property type="entry name" value="Ornithine aminotransferase"/>
    <property type="match status" value="1"/>
</dbReference>
<reference evidence="31" key="1">
    <citation type="submission" date="2023-01" db="EMBL/GenBank/DDBJ databases">
        <title>Key to firefly adult light organ development and bioluminescence: homeobox transcription factors regulate luciferase expression and transportation to peroxisome.</title>
        <authorList>
            <person name="Fu X."/>
        </authorList>
    </citation>
    <scope>NUCLEOTIDE SEQUENCE [LARGE SCALE GENOMIC DNA]</scope>
</reference>
<feature type="domain" description="G-protein coupled receptors family 2 profile 2" evidence="28">
    <location>
        <begin position="1126"/>
        <end position="1425"/>
    </location>
</feature>
<keyword evidence="20" id="KW-0675">Receptor</keyword>
<name>A0AAN7Q1J9_9COLE</name>
<evidence type="ECO:0000256" key="24">
    <source>
        <dbReference type="SAM" id="MobiDB-lite"/>
    </source>
</evidence>
<dbReference type="InterPro" id="IPR015421">
    <property type="entry name" value="PyrdxlP-dep_Trfase_major"/>
</dbReference>
<dbReference type="InterPro" id="IPR015422">
    <property type="entry name" value="PyrdxlP-dep_Trfase_small"/>
</dbReference>
<dbReference type="SMART" id="SM00369">
    <property type="entry name" value="LRR_TYP"/>
    <property type="match status" value="3"/>
</dbReference>
<feature type="transmembrane region" description="Helical" evidence="25">
    <location>
        <begin position="1284"/>
        <end position="1305"/>
    </location>
</feature>
<keyword evidence="16 25" id="KW-1133">Transmembrane helix</keyword>
<dbReference type="NCBIfam" id="TIGR01885">
    <property type="entry name" value="Orn_aminotrans"/>
    <property type="match status" value="1"/>
</dbReference>
<dbReference type="InterPro" id="IPR015424">
    <property type="entry name" value="PyrdxlP-dep_Trfase"/>
</dbReference>
<dbReference type="GO" id="GO:0030170">
    <property type="term" value="F:pyridoxal phosphate binding"/>
    <property type="evidence" value="ECO:0007669"/>
    <property type="project" value="InterPro"/>
</dbReference>
<keyword evidence="18 25" id="KW-0472">Membrane</keyword>
<feature type="transmembrane region" description="Helical" evidence="25">
    <location>
        <begin position="1401"/>
        <end position="1423"/>
    </location>
</feature>
<evidence type="ECO:0000256" key="2">
    <source>
        <dbReference type="ARBA" id="ARBA00004141"/>
    </source>
</evidence>
<keyword evidence="19" id="KW-1015">Disulfide bond</keyword>
<dbReference type="InterPro" id="IPR032675">
    <property type="entry name" value="LRR_dom_sf"/>
</dbReference>
<keyword evidence="13" id="KW-0732">Signal</keyword>
<feature type="domain" description="GAIN-B" evidence="26">
    <location>
        <begin position="947"/>
        <end position="1115"/>
    </location>
</feature>
<evidence type="ECO:0000256" key="13">
    <source>
        <dbReference type="ARBA" id="ARBA00022729"/>
    </source>
</evidence>
<dbReference type="InterPro" id="IPR058808">
    <property type="entry name" value="GAIN_ADGRA2/3"/>
</dbReference>
<evidence type="ECO:0000259" key="28">
    <source>
        <dbReference type="PROSITE" id="PS50261"/>
    </source>
</evidence>
<comment type="similarity">
    <text evidence="5">Belongs to the G-protein coupled receptor 2 family. Adhesion G-protein coupled receptor (ADGR) subfamily.</text>
</comment>
<keyword evidence="11" id="KW-0808">Transferase</keyword>
<keyword evidence="22" id="KW-0393">Immunoglobulin domain</keyword>
<keyword evidence="21" id="KW-0807">Transducer</keyword>
<comment type="subunit">
    <text evidence="7">Homotetramer.</text>
</comment>
<dbReference type="Gene3D" id="3.90.1150.10">
    <property type="entry name" value="Aspartate Aminotransferase, domain 1"/>
    <property type="match status" value="1"/>
</dbReference>
<evidence type="ECO:0000256" key="8">
    <source>
        <dbReference type="ARBA" id="ARBA00012924"/>
    </source>
</evidence>
<feature type="transmembrane region" description="Helical" evidence="25">
    <location>
        <begin position="1245"/>
        <end position="1264"/>
    </location>
</feature>
<dbReference type="PROSITE" id="PS50221">
    <property type="entry name" value="GAIN_B"/>
    <property type="match status" value="1"/>
</dbReference>
<dbReference type="Pfam" id="PF00002">
    <property type="entry name" value="7tm_2"/>
    <property type="match status" value="1"/>
</dbReference>
<dbReference type="PROSITE" id="PS50835">
    <property type="entry name" value="IG_LIKE"/>
    <property type="match status" value="1"/>
</dbReference>
<dbReference type="Proteomes" id="UP001353858">
    <property type="component" value="Unassembled WGS sequence"/>
</dbReference>
<evidence type="ECO:0000259" key="27">
    <source>
        <dbReference type="PROSITE" id="PS50227"/>
    </source>
</evidence>
<dbReference type="Gene3D" id="3.80.10.10">
    <property type="entry name" value="Ribonuclease Inhibitor"/>
    <property type="match status" value="1"/>
</dbReference>
<evidence type="ECO:0000256" key="22">
    <source>
        <dbReference type="ARBA" id="ARBA00023319"/>
    </source>
</evidence>
<keyword evidence="31" id="KW-1185">Reference proteome</keyword>
<dbReference type="Pfam" id="PF26588">
    <property type="entry name" value="GAIN_ADGRA3"/>
    <property type="match status" value="1"/>
</dbReference>
<gene>
    <name evidence="30" type="ORF">RN001_006268</name>
</gene>
<dbReference type="EC" id="2.6.1.13" evidence="8"/>
<dbReference type="GO" id="GO:0004587">
    <property type="term" value="F:ornithine aminotransferase activity"/>
    <property type="evidence" value="ECO:0007669"/>
    <property type="project" value="UniProtKB-EC"/>
</dbReference>
<keyword evidence="12 25" id="KW-0812">Transmembrane</keyword>
<feature type="region of interest" description="Disordered" evidence="24">
    <location>
        <begin position="1824"/>
        <end position="1856"/>
    </location>
</feature>
<evidence type="ECO:0000256" key="19">
    <source>
        <dbReference type="ARBA" id="ARBA00023157"/>
    </source>
</evidence>
<feature type="transmembrane region" description="Helical" evidence="25">
    <location>
        <begin position="1370"/>
        <end position="1389"/>
    </location>
</feature>
<evidence type="ECO:0000256" key="23">
    <source>
        <dbReference type="ARBA" id="ARBA00030587"/>
    </source>
</evidence>
<evidence type="ECO:0000259" key="26">
    <source>
        <dbReference type="PROSITE" id="PS50221"/>
    </source>
</evidence>
<evidence type="ECO:0000256" key="7">
    <source>
        <dbReference type="ARBA" id="ARBA00011881"/>
    </source>
</evidence>
<dbReference type="InterPro" id="IPR000203">
    <property type="entry name" value="GPS"/>
</dbReference>
<dbReference type="EMBL" id="JARPUR010000002">
    <property type="protein sequence ID" value="KAK4882949.1"/>
    <property type="molecule type" value="Genomic_DNA"/>
</dbReference>
<dbReference type="GO" id="GO:0005759">
    <property type="term" value="C:mitochondrial matrix"/>
    <property type="evidence" value="ECO:0007669"/>
    <property type="project" value="UniProtKB-SubCell"/>
</dbReference>
<dbReference type="InterPro" id="IPR003599">
    <property type="entry name" value="Ig_sub"/>
</dbReference>
<keyword evidence="15" id="KW-0663">Pyridoxal phosphate</keyword>
<dbReference type="PROSITE" id="PS50227">
    <property type="entry name" value="G_PROTEIN_RECEP_F2_3"/>
    <property type="match status" value="1"/>
</dbReference>
<dbReference type="Gene3D" id="2.60.40.10">
    <property type="entry name" value="Immunoglobulins"/>
    <property type="match status" value="1"/>
</dbReference>
<dbReference type="InterPro" id="IPR005814">
    <property type="entry name" value="Aminotrans_3"/>
</dbReference>
<dbReference type="SMART" id="SM00082">
    <property type="entry name" value="LRRCT"/>
    <property type="match status" value="1"/>
</dbReference>
<evidence type="ECO:0000256" key="6">
    <source>
        <dbReference type="ARBA" id="ARBA00008954"/>
    </source>
</evidence>
<dbReference type="GO" id="GO:0004930">
    <property type="term" value="F:G protein-coupled receptor activity"/>
    <property type="evidence" value="ECO:0007669"/>
    <property type="project" value="UniProtKB-KW"/>
</dbReference>
<sequence length="1884" mass="213051">MTVKTVSFFVKIVIIPTQRRLSTKQVIDRELKYSAHNYKPLPVALCKGHGVFVWDVEGKRYYDFLSGFSANNFGHCNPKILRTLRKQVEVLHHTSRAFYSDVLGEYSQFITKLFGYDKVLPMNSGVEADDSAIKLSRKWGYYKKKIPKNKAEVIFANDNFWGRSLAAVSASTDPSSYEGYGPYMPGFQWVPFDDLCALDTALQNPNVCAFMVEPIQGEAGVVVPTEGYLRGVRDLCTKYNVLWIADEIQTGLGRTGRTLAVDHENVKPDILVLGKALGGGVYPVSACLANDDIMLVMEPGTHGSTFGGNPLGSRIAITVLEILTEENIVEHCCKMGNIFRQGLHEIYTTKIKKIRGKGLLNAIVIDNKQAKAWDICLQLRDNGLLVKPTREDTIRFSPPLIITEDQMYECIDIIKNTFKVCVSKCTDECPKNCACKHSLHRDGPDWIKVRCGDLVPVNYLEELELLNIASEIVQLNLSRNNLKTFAPKIQFLALQKLDLSKNQLTALYNNQFIEVPNLRRLDISGNNIKQIELQSFADLNHLERLKLQQNHINTIEKGTFKSLTTLKQLDISDNPLTCNCELLWLLEWSQKTSVKLISNPRCSSPSTFKGVLLRKLQIGIDIHCKSPAGSRDLPIIDLSPNHSQLVFEGDLLEITCKVPTIFDNFDVSESQINSYLKWLWFNSDPKLHFSNIEINNRHSVESGLLISTLKIFSLHRNQTGKWYCQLNSAQGNYSQGLTLIIISEDSKFCPIMKTENNKGSYVWPRTILNNTVDLPCDSVQSNRDQLLQKATYFCSSSGDWINLNTSLCTYTSETTKILEQFSKVNLTKVNIYESVKHFKNFTSNLKIFRDPVDLEFSVETVERYLSFVPKEKELAVILMDILNNFVLLSKAYLDEANLMYNTSSKIITIVESIAGSVTSPVLHKSNIAVEEYLVKQEVFVGMTCTWYTNAFNSSDRLFYCITSNQPVLSGIQDRVVEASIQIPASLFYQLKQQDIVLDQSMQKLLIAMYSNSKLFSLDKGVTDRDITSAVVGVKLGDLVVSNLTDPIYIMLKTPPRMIFDTISVVPVWWNAKDETEKGNWSTNGCELSHEVQDNIVFHCNQLGYYGLLQNISYSNVVKIGAKFRLSHPAVYVGSFILFLSLFIVILTYCVCYVSIQMPKKAKHSLINMWIAVLLLLFVYVFGIYQTEDVQLCQVIGLILHYLTLCSLFWMCVGLTSMYKRLNKNEIIELQDDELPSDQPIQKPILGLYLIGWGIALIVCGISGAVNMRDYAAQSHCFLSSSPSLSALVIPVFILLLILSALFLLIRCAIYSSDANGHLSEGTQVTENVDLDLLEPSFPNVDHHSVRSSSTKTRSSEIEDAEHAPSTQLKAYIIFLIIYLLSWLSCALATVKPFLFLYEEDIFSVTYAIFATALGAFTLFFYCVARNDIRTQWLVLKNCVKKRGICFRTRNISDTSQNLPQIQIQSAPIQPISNMTNADRELHVTSRSSSRSSSHTKSNSNNSNVLKAAINLNSLNMEEPLGARVNNVNLVVLHRQHYRTNTIVPNLIENPASSAQIFYNPYQSTVARRFFKKQRQHMMKRNNLSMRKCGAPSDSTSAVSLKQMTDNSSIDQSIFGTNSKVNNTNIHVELVRKTKQQNPNVLSDSHDEVRYNDVPIEKLMMNAERLRKRELNRPRIRKKQNISVKTENKDLIEENNMRSVSQQCSLDYSSDSTSFLEKNLSLDSPQNINLDNSMLDSDKNVSGKQKYGKNINKCSQPTHKNGQINKCQSSDLCLSVIDSNLSEFSEPVPRVYVNPSHDLVFPKRVQSRASSVSTSELDELYQQIRRGTKSDYNSQRCDEYRPPVRPQNYRSHSSDPEINLSFSDLKNRSHESFSIDQSDNVETVV</sequence>
<dbReference type="InterPro" id="IPR000483">
    <property type="entry name" value="Cys-rich_flank_reg_C"/>
</dbReference>
<accession>A0AAN7Q1J9</accession>
<evidence type="ECO:0000256" key="9">
    <source>
        <dbReference type="ARBA" id="ARBA00022576"/>
    </source>
</evidence>
<dbReference type="Pfam" id="PF13855">
    <property type="entry name" value="LRR_8"/>
    <property type="match status" value="1"/>
</dbReference>
<feature type="domain" description="Ig-like" evidence="29">
    <location>
        <begin position="634"/>
        <end position="740"/>
    </location>
</feature>
<keyword evidence="10" id="KW-0433">Leucine-rich repeat</keyword>
<dbReference type="InterPro" id="IPR049704">
    <property type="entry name" value="Aminotrans_3_PPA_site"/>
</dbReference>
<evidence type="ECO:0000313" key="31">
    <source>
        <dbReference type="Proteomes" id="UP001353858"/>
    </source>
</evidence>
<dbReference type="Pfam" id="PF01825">
    <property type="entry name" value="GPS"/>
    <property type="match status" value="1"/>
</dbReference>
<evidence type="ECO:0000256" key="15">
    <source>
        <dbReference type="ARBA" id="ARBA00022898"/>
    </source>
</evidence>
<dbReference type="InterPro" id="IPR017981">
    <property type="entry name" value="GPCR_2-like_7TM"/>
</dbReference>
<dbReference type="GO" id="GO:0007166">
    <property type="term" value="P:cell surface receptor signaling pathway"/>
    <property type="evidence" value="ECO:0007669"/>
    <property type="project" value="InterPro"/>
</dbReference>
<dbReference type="Gene3D" id="1.20.1070.10">
    <property type="entry name" value="Rhodopsin 7-helix transmembrane proteins"/>
    <property type="match status" value="1"/>
</dbReference>
<feature type="transmembrane region" description="Helical" evidence="25">
    <location>
        <begin position="1198"/>
        <end position="1218"/>
    </location>
</feature>
<dbReference type="InterPro" id="IPR036179">
    <property type="entry name" value="Ig-like_dom_sf"/>
</dbReference>
<dbReference type="InterPro" id="IPR010164">
    <property type="entry name" value="Orn_aminotrans"/>
</dbReference>
<dbReference type="SUPFAM" id="SSF111418">
    <property type="entry name" value="Hormone receptor domain"/>
    <property type="match status" value="1"/>
</dbReference>
<evidence type="ECO:0000256" key="12">
    <source>
        <dbReference type="ARBA" id="ARBA00022692"/>
    </source>
</evidence>
<dbReference type="InterPro" id="IPR051963">
    <property type="entry name" value="Adhesion_GPCR_A"/>
</dbReference>
<dbReference type="InterPro" id="IPR013783">
    <property type="entry name" value="Ig-like_fold"/>
</dbReference>
<feature type="region of interest" description="Disordered" evidence="24">
    <location>
        <begin position="1482"/>
        <end position="1501"/>
    </location>
</feature>
<evidence type="ECO:0000259" key="29">
    <source>
        <dbReference type="PROSITE" id="PS50835"/>
    </source>
</evidence>
<dbReference type="Gene3D" id="2.60.220.50">
    <property type="match status" value="1"/>
</dbReference>
<dbReference type="PANTHER" id="PTHR45930">
    <property type="entry name" value="G-PROTEIN COUPLED RECEPTOR 124-LIKE PROTEIN"/>
    <property type="match status" value="1"/>
</dbReference>
<dbReference type="InterPro" id="IPR003591">
    <property type="entry name" value="Leu-rich_rpt_typical-subtyp"/>
</dbReference>
<evidence type="ECO:0000256" key="21">
    <source>
        <dbReference type="ARBA" id="ARBA00023224"/>
    </source>
</evidence>
<dbReference type="SUPFAM" id="SSF48726">
    <property type="entry name" value="Immunoglobulin"/>
    <property type="match status" value="1"/>
</dbReference>
<dbReference type="InterPro" id="IPR046338">
    <property type="entry name" value="GAIN_dom_sf"/>
</dbReference>
<dbReference type="FunFam" id="3.40.640.10:FF:000011">
    <property type="entry name" value="Ornithine aminotransferase"/>
    <property type="match status" value="1"/>
</dbReference>
<dbReference type="InterPro" id="IPR001611">
    <property type="entry name" value="Leu-rich_rpt"/>
</dbReference>
<dbReference type="InterPro" id="IPR001879">
    <property type="entry name" value="GPCR_2_extracellular_dom"/>
</dbReference>
<evidence type="ECO:0000256" key="25">
    <source>
        <dbReference type="SAM" id="Phobius"/>
    </source>
</evidence>
<dbReference type="PANTHER" id="PTHR45930:SF4">
    <property type="entry name" value="ADHESION G PROTEIN-COUPLED RECEPTOR A3"/>
    <property type="match status" value="1"/>
</dbReference>
<proteinExistence type="inferred from homology"/>
<evidence type="ECO:0000256" key="11">
    <source>
        <dbReference type="ARBA" id="ARBA00022679"/>
    </source>
</evidence>
<comment type="subcellular location">
    <subcellularLocation>
        <location evidence="2">Membrane</location>
        <topology evidence="2">Multi-pass membrane protein</topology>
    </subcellularLocation>
    <subcellularLocation>
        <location evidence="3">Mitochondrion matrix</location>
    </subcellularLocation>
</comment>
<evidence type="ECO:0000256" key="16">
    <source>
        <dbReference type="ARBA" id="ARBA00022989"/>
    </source>
</evidence>
<feature type="domain" description="G-protein coupled receptors family 2 profile 1" evidence="27">
    <location>
        <begin position="723"/>
        <end position="812"/>
    </location>
</feature>
<dbReference type="InterPro" id="IPR007110">
    <property type="entry name" value="Ig-like_dom"/>
</dbReference>
<keyword evidence="17" id="KW-0297">G-protein coupled receptor</keyword>
<feature type="compositionally biased region" description="Low complexity" evidence="24">
    <location>
        <begin position="1484"/>
        <end position="1501"/>
    </location>
</feature>